<evidence type="ECO:0000256" key="3">
    <source>
        <dbReference type="ARBA" id="ARBA00022618"/>
    </source>
</evidence>
<keyword evidence="3" id="KW-0132">Cell division</keyword>
<evidence type="ECO:0000256" key="8">
    <source>
        <dbReference type="SAM" id="MobiDB-lite"/>
    </source>
</evidence>
<dbReference type="Pfam" id="PF08478">
    <property type="entry name" value="POTRA_1"/>
    <property type="match status" value="1"/>
</dbReference>
<dbReference type="PANTHER" id="PTHR37820:SF1">
    <property type="entry name" value="CELL DIVISION PROTEIN FTSQ"/>
    <property type="match status" value="1"/>
</dbReference>
<feature type="domain" description="POTRA" evidence="10">
    <location>
        <begin position="118"/>
        <end position="186"/>
    </location>
</feature>
<dbReference type="PROSITE" id="PS51779">
    <property type="entry name" value="POTRA"/>
    <property type="match status" value="1"/>
</dbReference>
<dbReference type="RefSeq" id="WP_344784771.1">
    <property type="nucleotide sequence ID" value="NZ_BAABAF010000010.1"/>
</dbReference>
<feature type="region of interest" description="Disordered" evidence="8">
    <location>
        <begin position="1"/>
        <end position="57"/>
    </location>
</feature>
<keyword evidence="2" id="KW-1003">Cell membrane</keyword>
<keyword evidence="5 9" id="KW-1133">Transmembrane helix</keyword>
<evidence type="ECO:0000256" key="2">
    <source>
        <dbReference type="ARBA" id="ARBA00022475"/>
    </source>
</evidence>
<feature type="compositionally biased region" description="Pro residues" evidence="8">
    <location>
        <begin position="1"/>
        <end position="13"/>
    </location>
</feature>
<comment type="subcellular location">
    <subcellularLocation>
        <location evidence="1">Membrane</location>
    </subcellularLocation>
</comment>
<keyword evidence="4 9" id="KW-0812">Transmembrane</keyword>
<feature type="transmembrane region" description="Helical" evidence="9">
    <location>
        <begin position="93"/>
        <end position="114"/>
    </location>
</feature>
<feature type="compositionally biased region" description="Low complexity" evidence="8">
    <location>
        <begin position="14"/>
        <end position="28"/>
    </location>
</feature>
<evidence type="ECO:0000256" key="5">
    <source>
        <dbReference type="ARBA" id="ARBA00022989"/>
    </source>
</evidence>
<dbReference type="InterPro" id="IPR013685">
    <property type="entry name" value="POTRA_FtsQ_type"/>
</dbReference>
<accession>A0ABP7GSW5</accession>
<dbReference type="InterPro" id="IPR050487">
    <property type="entry name" value="FtsQ_DivIB"/>
</dbReference>
<evidence type="ECO:0000256" key="7">
    <source>
        <dbReference type="ARBA" id="ARBA00023306"/>
    </source>
</evidence>
<evidence type="ECO:0000256" key="4">
    <source>
        <dbReference type="ARBA" id="ARBA00022692"/>
    </source>
</evidence>
<sequence length="313" mass="32387">MRRPSPLPAPPAHAPARAAARADAAPQPDGEVIPLSTTSADPAARDDAGAGDDAGAPGERIRVRDVWRAARARRRALRAEVRRFTARQRRRRAVWIGVGISLAVLVAGTLGAAYSPLFAVQKIDVVGTKTLDVGALEHALAGQLGTPLPLVDEAAVKAALVRFPLVQSYSLQARPPHDLVVRIVERTPVGVVKGAAGYTLVDAAGVALSTTPSVPKGQPVLSVDGGVGSEAFAAAGQVVRSLPASIRSQVTAVSASTPDDVSLTLGKTRTKVIWGSADDSAMKALVLQKAMAARPPAKVTEYDVSSPGAIVMR</sequence>
<protein>
    <recommendedName>
        <fullName evidence="10">POTRA domain-containing protein</fullName>
    </recommendedName>
</protein>
<name>A0ABP7GSW5_9MICO</name>
<dbReference type="PANTHER" id="PTHR37820">
    <property type="entry name" value="CELL DIVISION PROTEIN DIVIB"/>
    <property type="match status" value="1"/>
</dbReference>
<dbReference type="Proteomes" id="UP001500540">
    <property type="component" value="Unassembled WGS sequence"/>
</dbReference>
<keyword evidence="7" id="KW-0131">Cell cycle</keyword>
<evidence type="ECO:0000313" key="12">
    <source>
        <dbReference type="Proteomes" id="UP001500540"/>
    </source>
</evidence>
<comment type="caution">
    <text evidence="11">The sequence shown here is derived from an EMBL/GenBank/DDBJ whole genome shotgun (WGS) entry which is preliminary data.</text>
</comment>
<evidence type="ECO:0000256" key="1">
    <source>
        <dbReference type="ARBA" id="ARBA00004370"/>
    </source>
</evidence>
<dbReference type="InterPro" id="IPR034746">
    <property type="entry name" value="POTRA"/>
</dbReference>
<organism evidence="11 12">
    <name type="scientific">Microbacterium kribbense</name>
    <dbReference type="NCBI Taxonomy" id="433645"/>
    <lineage>
        <taxon>Bacteria</taxon>
        <taxon>Bacillati</taxon>
        <taxon>Actinomycetota</taxon>
        <taxon>Actinomycetes</taxon>
        <taxon>Micrococcales</taxon>
        <taxon>Microbacteriaceae</taxon>
        <taxon>Microbacterium</taxon>
    </lineage>
</organism>
<gene>
    <name evidence="11" type="ORF">GCM10022240_28440</name>
</gene>
<dbReference type="Gene3D" id="3.10.20.310">
    <property type="entry name" value="membrane protein fhac"/>
    <property type="match status" value="1"/>
</dbReference>
<evidence type="ECO:0000259" key="10">
    <source>
        <dbReference type="PROSITE" id="PS51779"/>
    </source>
</evidence>
<dbReference type="EMBL" id="BAABAF010000010">
    <property type="protein sequence ID" value="GAA3775027.1"/>
    <property type="molecule type" value="Genomic_DNA"/>
</dbReference>
<evidence type="ECO:0000256" key="9">
    <source>
        <dbReference type="SAM" id="Phobius"/>
    </source>
</evidence>
<proteinExistence type="predicted"/>
<evidence type="ECO:0000256" key="6">
    <source>
        <dbReference type="ARBA" id="ARBA00023136"/>
    </source>
</evidence>
<keyword evidence="6 9" id="KW-0472">Membrane</keyword>
<evidence type="ECO:0000313" key="11">
    <source>
        <dbReference type="EMBL" id="GAA3775027.1"/>
    </source>
</evidence>
<reference evidence="12" key="1">
    <citation type="journal article" date="2019" name="Int. J. Syst. Evol. Microbiol.">
        <title>The Global Catalogue of Microorganisms (GCM) 10K type strain sequencing project: providing services to taxonomists for standard genome sequencing and annotation.</title>
        <authorList>
            <consortium name="The Broad Institute Genomics Platform"/>
            <consortium name="The Broad Institute Genome Sequencing Center for Infectious Disease"/>
            <person name="Wu L."/>
            <person name="Ma J."/>
        </authorList>
    </citation>
    <scope>NUCLEOTIDE SEQUENCE [LARGE SCALE GENOMIC DNA]</scope>
    <source>
        <strain evidence="12">JCM 16950</strain>
    </source>
</reference>
<keyword evidence="12" id="KW-1185">Reference proteome</keyword>